<feature type="compositionally biased region" description="Polar residues" evidence="5">
    <location>
        <begin position="478"/>
        <end position="488"/>
    </location>
</feature>
<dbReference type="GO" id="GO:0006271">
    <property type="term" value="P:DNA strand elongation involved in DNA replication"/>
    <property type="evidence" value="ECO:0007669"/>
    <property type="project" value="TreeGrafter"/>
</dbReference>
<feature type="compositionally biased region" description="Low complexity" evidence="5">
    <location>
        <begin position="187"/>
        <end position="197"/>
    </location>
</feature>
<reference evidence="6" key="1">
    <citation type="journal article" date="2020" name="Fungal Divers.">
        <title>Resolving the Mortierellaceae phylogeny through synthesis of multi-gene phylogenetics and phylogenomics.</title>
        <authorList>
            <person name="Vandepol N."/>
            <person name="Liber J."/>
            <person name="Desiro A."/>
            <person name="Na H."/>
            <person name="Kennedy M."/>
            <person name="Barry K."/>
            <person name="Grigoriev I.V."/>
            <person name="Miller A.N."/>
            <person name="O'Donnell K."/>
            <person name="Stajich J.E."/>
            <person name="Bonito G."/>
        </authorList>
    </citation>
    <scope>NUCLEOTIDE SEQUENCE</scope>
    <source>
        <strain evidence="6">NVP1</strain>
    </source>
</reference>
<feature type="region of interest" description="Disordered" evidence="5">
    <location>
        <begin position="444"/>
        <end position="488"/>
    </location>
</feature>
<dbReference type="AlphaFoldDB" id="A0A9P5SC65"/>
<protein>
    <recommendedName>
        <fullName evidence="2">DNA polymerase delta subunit 3</fullName>
    </recommendedName>
</protein>
<feature type="compositionally biased region" description="Polar residues" evidence="5">
    <location>
        <begin position="229"/>
        <end position="241"/>
    </location>
</feature>
<dbReference type="GO" id="GO:0003887">
    <property type="term" value="F:DNA-directed DNA polymerase activity"/>
    <property type="evidence" value="ECO:0007669"/>
    <property type="project" value="TreeGrafter"/>
</dbReference>
<dbReference type="GO" id="GO:0006297">
    <property type="term" value="P:nucleotide-excision repair, DNA gap filling"/>
    <property type="evidence" value="ECO:0007669"/>
    <property type="project" value="TreeGrafter"/>
</dbReference>
<evidence type="ECO:0000256" key="3">
    <source>
        <dbReference type="ARBA" id="ARBA00022705"/>
    </source>
</evidence>
<keyword evidence="4" id="KW-0539">Nucleus</keyword>
<evidence type="ECO:0000313" key="6">
    <source>
        <dbReference type="EMBL" id="KAF9323128.1"/>
    </source>
</evidence>
<keyword evidence="3" id="KW-0235">DNA replication</keyword>
<organism evidence="6 7">
    <name type="scientific">Podila minutissima</name>
    <dbReference type="NCBI Taxonomy" id="64525"/>
    <lineage>
        <taxon>Eukaryota</taxon>
        <taxon>Fungi</taxon>
        <taxon>Fungi incertae sedis</taxon>
        <taxon>Mucoromycota</taxon>
        <taxon>Mortierellomycotina</taxon>
        <taxon>Mortierellomycetes</taxon>
        <taxon>Mortierellales</taxon>
        <taxon>Mortierellaceae</taxon>
        <taxon>Podila</taxon>
    </lineage>
</organism>
<dbReference type="PANTHER" id="PTHR17598:SF13">
    <property type="entry name" value="DNA POLYMERASE DELTA SUBUNIT 3"/>
    <property type="match status" value="1"/>
</dbReference>
<dbReference type="InterPro" id="IPR041913">
    <property type="entry name" value="POLD3_sf"/>
</dbReference>
<dbReference type="Pfam" id="PF09507">
    <property type="entry name" value="CDC27"/>
    <property type="match status" value="1"/>
</dbReference>
<evidence type="ECO:0000256" key="5">
    <source>
        <dbReference type="SAM" id="MobiDB-lite"/>
    </source>
</evidence>
<sequence length="488" mass="51705">MGYSVNVAKQFMEGYLTTAGHNKVHATYYLSRVDPSTGNKTILLVNQEDLKAATKDTSVVSHHIYSLEPSPLKDRSLLSVSNAEATQMQKGKDVNVYRIVLNRDVTISKSTNRGSAAALAAQKSNGVFAAKPTAPAAKPAAPVVSPSPSSAAPAPAADTPASAPSTAAASKSKVPAKNSMMSFFGKAGAAKPAPSSATNTSQPASAATKSSFTTNSNNPSLAQKRKADSMSNNNQPRSTPQVSDDDDDEVDSEEERDRRLAMSSRLDQDQGPVTESAAASKPVDLAAAKKRQRSAKLLAVDDDDEEEDPHARKDVDEDENEDVRVLSKEARLALEKEKDAQRLALENMMLMDDHHAVDEDEDSVMIDVEAVDSVPPPAAPVMIPSSVVTSSVSNGNGTITHRVRGHRAVTKKKTSVNERGYMVTESIVVMEPFSEDEIIEETPAPTPAAITSVPAARTEPALKGATGGLKKKAGGSGNQSLLNFFSKK</sequence>
<proteinExistence type="predicted"/>
<keyword evidence="7" id="KW-1185">Reference proteome</keyword>
<dbReference type="PANTHER" id="PTHR17598">
    <property type="entry name" value="DNA POLYMERASE DELTA SUBUNIT 3"/>
    <property type="match status" value="1"/>
</dbReference>
<feature type="region of interest" description="Disordered" evidence="5">
    <location>
        <begin position="137"/>
        <end position="175"/>
    </location>
</feature>
<evidence type="ECO:0000256" key="1">
    <source>
        <dbReference type="ARBA" id="ARBA00004123"/>
    </source>
</evidence>
<name>A0A9P5SC65_9FUNG</name>
<evidence type="ECO:0000256" key="4">
    <source>
        <dbReference type="ARBA" id="ARBA00023242"/>
    </source>
</evidence>
<comment type="caution">
    <text evidence="6">The sequence shown here is derived from an EMBL/GenBank/DDBJ whole genome shotgun (WGS) entry which is preliminary data.</text>
</comment>
<feature type="compositionally biased region" description="Acidic residues" evidence="5">
    <location>
        <begin position="243"/>
        <end position="254"/>
    </location>
</feature>
<gene>
    <name evidence="6" type="ORF">BG006_001741</name>
</gene>
<dbReference type="EMBL" id="JAAAUY010001355">
    <property type="protein sequence ID" value="KAF9323128.1"/>
    <property type="molecule type" value="Genomic_DNA"/>
</dbReference>
<dbReference type="GO" id="GO:0043625">
    <property type="term" value="C:delta DNA polymerase complex"/>
    <property type="evidence" value="ECO:0007669"/>
    <property type="project" value="InterPro"/>
</dbReference>
<comment type="subcellular location">
    <subcellularLocation>
        <location evidence="1">Nucleus</location>
    </subcellularLocation>
</comment>
<feature type="region of interest" description="Disordered" evidence="5">
    <location>
        <begin position="187"/>
        <end position="322"/>
    </location>
</feature>
<evidence type="ECO:0000313" key="7">
    <source>
        <dbReference type="Proteomes" id="UP000696485"/>
    </source>
</evidence>
<evidence type="ECO:0000256" key="2">
    <source>
        <dbReference type="ARBA" id="ARBA00017589"/>
    </source>
</evidence>
<dbReference type="Proteomes" id="UP000696485">
    <property type="component" value="Unassembled WGS sequence"/>
</dbReference>
<dbReference type="InterPro" id="IPR019038">
    <property type="entry name" value="POLD3"/>
</dbReference>
<feature type="compositionally biased region" description="Polar residues" evidence="5">
    <location>
        <begin position="198"/>
        <end position="221"/>
    </location>
</feature>
<dbReference type="Gene3D" id="3.90.1030.20">
    <property type="entry name" value="DNA polymerase delta, p66 (Cdc27) subunit, wHTH domain"/>
    <property type="match status" value="1"/>
</dbReference>
<dbReference type="GO" id="GO:1904161">
    <property type="term" value="P:DNA synthesis involved in UV-damage excision repair"/>
    <property type="evidence" value="ECO:0007669"/>
    <property type="project" value="TreeGrafter"/>
</dbReference>
<accession>A0A9P5SC65</accession>